<dbReference type="EMBL" id="KQ425681">
    <property type="protein sequence ID" value="KOF69121.1"/>
    <property type="molecule type" value="Genomic_DNA"/>
</dbReference>
<dbReference type="AlphaFoldDB" id="A0A0L8FWP1"/>
<reference evidence="2" key="1">
    <citation type="submission" date="2015-07" db="EMBL/GenBank/DDBJ databases">
        <title>MeaNS - Measles Nucleotide Surveillance Program.</title>
        <authorList>
            <person name="Tran T."/>
            <person name="Druce J."/>
        </authorList>
    </citation>
    <scope>NUCLEOTIDE SEQUENCE</scope>
    <source>
        <strain evidence="2">UCB-OBI-ISO-001</strain>
        <tissue evidence="2">Gonad</tissue>
    </source>
</reference>
<protein>
    <recommendedName>
        <fullName evidence="3">PiggyBac transposable element-derived protein domain-containing protein</fullName>
    </recommendedName>
</protein>
<sequence length="56" mass="6876">MSAVQRKWTVLMLLMLKKTVWYTVENGLLPVEEYEIKNNIYNMYNSVRFKCCWSFY</sequence>
<evidence type="ECO:0000256" key="1">
    <source>
        <dbReference type="SAM" id="SignalP"/>
    </source>
</evidence>
<evidence type="ECO:0008006" key="3">
    <source>
        <dbReference type="Google" id="ProtNLM"/>
    </source>
</evidence>
<evidence type="ECO:0000313" key="2">
    <source>
        <dbReference type="EMBL" id="KOF69121.1"/>
    </source>
</evidence>
<gene>
    <name evidence="2" type="ORF">OCBIM_22005623mg</name>
</gene>
<feature type="chain" id="PRO_5005582743" description="PiggyBac transposable element-derived protein domain-containing protein" evidence="1">
    <location>
        <begin position="23"/>
        <end position="56"/>
    </location>
</feature>
<organism evidence="2">
    <name type="scientific">Octopus bimaculoides</name>
    <name type="common">California two-spotted octopus</name>
    <dbReference type="NCBI Taxonomy" id="37653"/>
    <lineage>
        <taxon>Eukaryota</taxon>
        <taxon>Metazoa</taxon>
        <taxon>Spiralia</taxon>
        <taxon>Lophotrochozoa</taxon>
        <taxon>Mollusca</taxon>
        <taxon>Cephalopoda</taxon>
        <taxon>Coleoidea</taxon>
        <taxon>Octopodiformes</taxon>
        <taxon>Octopoda</taxon>
        <taxon>Incirrata</taxon>
        <taxon>Octopodidae</taxon>
        <taxon>Octopus</taxon>
    </lineage>
</organism>
<keyword evidence="1" id="KW-0732">Signal</keyword>
<proteinExistence type="predicted"/>
<name>A0A0L8FWP1_OCTBM</name>
<feature type="signal peptide" evidence="1">
    <location>
        <begin position="1"/>
        <end position="22"/>
    </location>
</feature>
<accession>A0A0L8FWP1</accession>